<gene>
    <name evidence="1" type="ORF">PDESU_03813</name>
</gene>
<reference evidence="1 2" key="1">
    <citation type="submission" date="2019-04" db="EMBL/GenBank/DDBJ databases">
        <authorList>
            <person name="Van Vliet M D."/>
        </authorList>
    </citation>
    <scope>NUCLEOTIDE SEQUENCE [LARGE SCALE GENOMIC DNA]</scope>
    <source>
        <strain evidence="1 2">F1</strain>
    </source>
</reference>
<evidence type="ECO:0000313" key="1">
    <source>
        <dbReference type="EMBL" id="VGO15231.1"/>
    </source>
</evidence>
<dbReference type="Proteomes" id="UP000366872">
    <property type="component" value="Unassembled WGS sequence"/>
</dbReference>
<keyword evidence="2" id="KW-1185">Reference proteome</keyword>
<dbReference type="EMBL" id="CAAHFG010000002">
    <property type="protein sequence ID" value="VGO15231.1"/>
    <property type="molecule type" value="Genomic_DNA"/>
</dbReference>
<sequence length="84" mass="9111">MPGQAILAGSAFTGNYVYTVTNGGYLVVLDARRKGLLIQKEYINDRAHPGNNDYTMSTPVIVDGRLYVGSETGGIRCFIGKKNL</sequence>
<organism evidence="1 2">
    <name type="scientific">Pontiella desulfatans</name>
    <dbReference type="NCBI Taxonomy" id="2750659"/>
    <lineage>
        <taxon>Bacteria</taxon>
        <taxon>Pseudomonadati</taxon>
        <taxon>Kiritimatiellota</taxon>
        <taxon>Kiritimatiellia</taxon>
        <taxon>Kiritimatiellales</taxon>
        <taxon>Pontiellaceae</taxon>
        <taxon>Pontiella</taxon>
    </lineage>
</organism>
<dbReference type="SUPFAM" id="SSF50998">
    <property type="entry name" value="Quinoprotein alcohol dehydrogenase-like"/>
    <property type="match status" value="1"/>
</dbReference>
<dbReference type="InterPro" id="IPR015943">
    <property type="entry name" value="WD40/YVTN_repeat-like_dom_sf"/>
</dbReference>
<dbReference type="Gene3D" id="2.130.10.10">
    <property type="entry name" value="YVTN repeat-like/Quinoprotein amine dehydrogenase"/>
    <property type="match status" value="1"/>
</dbReference>
<evidence type="ECO:0000313" key="2">
    <source>
        <dbReference type="Proteomes" id="UP000366872"/>
    </source>
</evidence>
<name>A0A6C2U6S8_PONDE</name>
<dbReference type="InterPro" id="IPR011047">
    <property type="entry name" value="Quinoprotein_ADH-like_sf"/>
</dbReference>
<proteinExistence type="predicted"/>
<protein>
    <submittedName>
        <fullName evidence="1">Uncharacterized protein</fullName>
    </submittedName>
</protein>
<dbReference type="AlphaFoldDB" id="A0A6C2U6S8"/>
<accession>A0A6C2U6S8</accession>